<dbReference type="PANTHER" id="PTHR43194:SF2">
    <property type="entry name" value="PEROXISOMAL MEMBRANE PROTEIN LPX1"/>
    <property type="match status" value="1"/>
</dbReference>
<keyword evidence="2" id="KW-0378">Hydrolase</keyword>
<dbReference type="InterPro" id="IPR050228">
    <property type="entry name" value="Carboxylesterase_BioH"/>
</dbReference>
<dbReference type="Pfam" id="PF00561">
    <property type="entry name" value="Abhydrolase_1"/>
    <property type="match status" value="1"/>
</dbReference>
<evidence type="ECO:0000259" key="1">
    <source>
        <dbReference type="Pfam" id="PF00561"/>
    </source>
</evidence>
<dbReference type="PANTHER" id="PTHR43194">
    <property type="entry name" value="HYDROLASE ALPHA/BETA FOLD FAMILY"/>
    <property type="match status" value="1"/>
</dbReference>
<gene>
    <name evidence="2" type="ORF">ACFO5K_17680</name>
</gene>
<sequence length="268" mass="28609">MWFTDTLAGVLFVDEGPRGAPPIVFVHGIPGSVDWFAAVAERMSGDSRVIRVDVREHGAETGDFAAAARAAPLVVLLGELDLSEVTVVGHSFGAEIALELAAISRRVARVVVVGQAPDYAAASIPGFARWVVRPWTVRLVQRWAPGVVIRLAHRTVFAPRFRYESAPGLAEAMVRDFRAAVPAGLVYAVGARGDAFAADPLDARAAALDVPVLAVHGRHDHLYDATATLERFAAAGARTHLVEHAGHSPQVEQADEFVSVLRDFIGST</sequence>
<dbReference type="RefSeq" id="WP_378563426.1">
    <property type="nucleotide sequence ID" value="NZ_JBHSDL010000014.1"/>
</dbReference>
<feature type="domain" description="AB hydrolase-1" evidence="1">
    <location>
        <begin position="21"/>
        <end position="252"/>
    </location>
</feature>
<dbReference type="Gene3D" id="3.40.50.1820">
    <property type="entry name" value="alpha/beta hydrolase"/>
    <property type="match status" value="1"/>
</dbReference>
<dbReference type="InterPro" id="IPR029058">
    <property type="entry name" value="AB_hydrolase_fold"/>
</dbReference>
<dbReference type="Proteomes" id="UP001595844">
    <property type="component" value="Unassembled WGS sequence"/>
</dbReference>
<dbReference type="SUPFAM" id="SSF53474">
    <property type="entry name" value="alpha/beta-Hydrolases"/>
    <property type="match status" value="1"/>
</dbReference>
<name>A0ABV8VK77_9NOCA</name>
<protein>
    <submittedName>
        <fullName evidence="2">Alpha/beta fold hydrolase</fullName>
    </submittedName>
</protein>
<reference evidence="3" key="1">
    <citation type="journal article" date="2019" name="Int. J. Syst. Evol. Microbiol.">
        <title>The Global Catalogue of Microorganisms (GCM) 10K type strain sequencing project: providing services to taxonomists for standard genome sequencing and annotation.</title>
        <authorList>
            <consortium name="The Broad Institute Genomics Platform"/>
            <consortium name="The Broad Institute Genome Sequencing Center for Infectious Disease"/>
            <person name="Wu L."/>
            <person name="Ma J."/>
        </authorList>
    </citation>
    <scope>NUCLEOTIDE SEQUENCE [LARGE SCALE GENOMIC DNA]</scope>
    <source>
        <strain evidence="3">IBRC-M 10490</strain>
    </source>
</reference>
<keyword evidence="3" id="KW-1185">Reference proteome</keyword>
<dbReference type="InterPro" id="IPR000073">
    <property type="entry name" value="AB_hydrolase_1"/>
</dbReference>
<evidence type="ECO:0000313" key="2">
    <source>
        <dbReference type="EMBL" id="MFC4375934.1"/>
    </source>
</evidence>
<accession>A0ABV8VK77</accession>
<proteinExistence type="predicted"/>
<dbReference type="GO" id="GO:0016787">
    <property type="term" value="F:hydrolase activity"/>
    <property type="evidence" value="ECO:0007669"/>
    <property type="project" value="UniProtKB-KW"/>
</dbReference>
<evidence type="ECO:0000313" key="3">
    <source>
        <dbReference type="Proteomes" id="UP001595844"/>
    </source>
</evidence>
<organism evidence="2 3">
    <name type="scientific">Nocardia halotolerans</name>
    <dbReference type="NCBI Taxonomy" id="1755878"/>
    <lineage>
        <taxon>Bacteria</taxon>
        <taxon>Bacillati</taxon>
        <taxon>Actinomycetota</taxon>
        <taxon>Actinomycetes</taxon>
        <taxon>Mycobacteriales</taxon>
        <taxon>Nocardiaceae</taxon>
        <taxon>Nocardia</taxon>
    </lineage>
</organism>
<comment type="caution">
    <text evidence="2">The sequence shown here is derived from an EMBL/GenBank/DDBJ whole genome shotgun (WGS) entry which is preliminary data.</text>
</comment>
<dbReference type="EMBL" id="JBHSDL010000014">
    <property type="protein sequence ID" value="MFC4375934.1"/>
    <property type="molecule type" value="Genomic_DNA"/>
</dbReference>